<reference evidence="2" key="2">
    <citation type="submission" date="2020-09" db="EMBL/GenBank/DDBJ databases">
        <authorList>
            <person name="Sun Q."/>
            <person name="Kim S."/>
        </authorList>
    </citation>
    <scope>NUCLEOTIDE SEQUENCE</scope>
    <source>
        <strain evidence="2">KCTC 42097</strain>
    </source>
</reference>
<evidence type="ECO:0000313" key="3">
    <source>
        <dbReference type="Proteomes" id="UP000641137"/>
    </source>
</evidence>
<reference evidence="2" key="1">
    <citation type="journal article" date="2014" name="Int. J. Syst. Evol. Microbiol.">
        <title>Complete genome sequence of Corynebacterium casei LMG S-19264T (=DSM 44701T), isolated from a smear-ripened cheese.</title>
        <authorList>
            <consortium name="US DOE Joint Genome Institute (JGI-PGF)"/>
            <person name="Walter F."/>
            <person name="Albersmeier A."/>
            <person name="Kalinowski J."/>
            <person name="Ruckert C."/>
        </authorList>
    </citation>
    <scope>NUCLEOTIDE SEQUENCE</scope>
    <source>
        <strain evidence="2">KCTC 42097</strain>
    </source>
</reference>
<dbReference type="RefSeq" id="WP_189486986.1">
    <property type="nucleotide sequence ID" value="NZ_BMZO01000001.1"/>
</dbReference>
<dbReference type="AlphaFoldDB" id="A0A8J3DNV9"/>
<keyword evidence="3" id="KW-1185">Reference proteome</keyword>
<gene>
    <name evidence="2" type="ORF">GCM10010136_02380</name>
</gene>
<protein>
    <recommendedName>
        <fullName evidence="1">Putative tail fiber protein gp53-like C-terminal domain-containing protein</fullName>
    </recommendedName>
</protein>
<sequence length="317" mass="32286">MANSFYNTGTATVAANGTVVTGQGTAWGDGINGPIRPGDVFGMHSGFPTIIKTVTPTQLTLETQYKGPAQTAAAYIIGFTPYNVTLDQDVREMIRLLRAGVLPGLSTLAPAASSLLGFDAAGQPTQRQIQAFMNTFLTANSASAAQSALGGGAAGRNVFTAASTADARAALGALGVDQAVTHGFVSGNKASPYTRHSDGTIVLLQTALSGVWTDARASAGGSGSQRWWKLPNNMLVQMGSSVVTLSAGGNVVITFPAAFASTPIVQALDGDMGSTSSGRIVGMFNYGELTTASATVSVRPNPGAVNVRINWLAVGAA</sequence>
<dbReference type="InterPro" id="IPR054075">
    <property type="entry name" value="Gp53-like_C"/>
</dbReference>
<dbReference type="Pfam" id="PF21882">
    <property type="entry name" value="Gp53-like_C"/>
    <property type="match status" value="1"/>
</dbReference>
<evidence type="ECO:0000259" key="1">
    <source>
        <dbReference type="Pfam" id="PF21882"/>
    </source>
</evidence>
<dbReference type="Proteomes" id="UP000641137">
    <property type="component" value="Unassembled WGS sequence"/>
</dbReference>
<name>A0A8J3DNV9_9HYPH</name>
<comment type="caution">
    <text evidence="2">The sequence shown here is derived from an EMBL/GenBank/DDBJ whole genome shotgun (WGS) entry which is preliminary data.</text>
</comment>
<dbReference type="Gene3D" id="2.60.40.3940">
    <property type="match status" value="1"/>
</dbReference>
<organism evidence="2 3">
    <name type="scientific">Limoniibacter endophyticus</name>
    <dbReference type="NCBI Taxonomy" id="1565040"/>
    <lineage>
        <taxon>Bacteria</taxon>
        <taxon>Pseudomonadati</taxon>
        <taxon>Pseudomonadota</taxon>
        <taxon>Alphaproteobacteria</taxon>
        <taxon>Hyphomicrobiales</taxon>
        <taxon>Bartonellaceae</taxon>
        <taxon>Limoniibacter</taxon>
    </lineage>
</organism>
<dbReference type="EMBL" id="BMZO01000001">
    <property type="protein sequence ID" value="GHC61683.1"/>
    <property type="molecule type" value="Genomic_DNA"/>
</dbReference>
<proteinExistence type="predicted"/>
<evidence type="ECO:0000313" key="2">
    <source>
        <dbReference type="EMBL" id="GHC61683.1"/>
    </source>
</evidence>
<accession>A0A8J3DNV9</accession>
<feature type="domain" description="Putative tail fiber protein gp53-like C-terminal" evidence="1">
    <location>
        <begin position="229"/>
        <end position="315"/>
    </location>
</feature>